<accession>A0ABD1ZPE5</accession>
<dbReference type="EMBL" id="JBHFFA010000001">
    <property type="protein sequence ID" value="KAL2653333.1"/>
    <property type="molecule type" value="Genomic_DNA"/>
</dbReference>
<keyword evidence="2" id="KW-1185">Reference proteome</keyword>
<reference evidence="1 2" key="1">
    <citation type="submission" date="2024-09" db="EMBL/GenBank/DDBJ databases">
        <title>Chromosome-scale assembly of Riccia fluitans.</title>
        <authorList>
            <person name="Paukszto L."/>
            <person name="Sawicki J."/>
            <person name="Karawczyk K."/>
            <person name="Piernik-Szablinska J."/>
            <person name="Szczecinska M."/>
            <person name="Mazdziarz M."/>
        </authorList>
    </citation>
    <scope>NUCLEOTIDE SEQUENCE [LARGE SCALE GENOMIC DNA]</scope>
    <source>
        <strain evidence="1">Rf_01</strain>
        <tissue evidence="1">Aerial parts of the thallus</tissue>
    </source>
</reference>
<gene>
    <name evidence="1" type="ORF">R1flu_021461</name>
</gene>
<dbReference type="Proteomes" id="UP001605036">
    <property type="component" value="Unassembled WGS sequence"/>
</dbReference>
<dbReference type="AlphaFoldDB" id="A0ABD1ZPE5"/>
<sequence>MLGNATIPSSYALIAEECDPYCSWDLSYFGSTPEDTEFTIKLSDMDEWVKDVKSFIKAEEEERQKHLDRRYGAGKVKVCTSPGAFWFRFGKGSKN</sequence>
<evidence type="ECO:0000313" key="2">
    <source>
        <dbReference type="Proteomes" id="UP001605036"/>
    </source>
</evidence>
<name>A0ABD1ZPE5_9MARC</name>
<evidence type="ECO:0000313" key="1">
    <source>
        <dbReference type="EMBL" id="KAL2653333.1"/>
    </source>
</evidence>
<comment type="caution">
    <text evidence="1">The sequence shown here is derived from an EMBL/GenBank/DDBJ whole genome shotgun (WGS) entry which is preliminary data.</text>
</comment>
<protein>
    <submittedName>
        <fullName evidence="1">Uncharacterized protein</fullName>
    </submittedName>
</protein>
<organism evidence="1 2">
    <name type="scientific">Riccia fluitans</name>
    <dbReference type="NCBI Taxonomy" id="41844"/>
    <lineage>
        <taxon>Eukaryota</taxon>
        <taxon>Viridiplantae</taxon>
        <taxon>Streptophyta</taxon>
        <taxon>Embryophyta</taxon>
        <taxon>Marchantiophyta</taxon>
        <taxon>Marchantiopsida</taxon>
        <taxon>Marchantiidae</taxon>
        <taxon>Marchantiales</taxon>
        <taxon>Ricciaceae</taxon>
        <taxon>Riccia</taxon>
    </lineage>
</organism>
<proteinExistence type="predicted"/>